<protein>
    <submittedName>
        <fullName evidence="2">RES domain-containing protein</fullName>
    </submittedName>
</protein>
<dbReference type="RefSeq" id="WP_090704106.1">
    <property type="nucleotide sequence ID" value="NZ_FNHH01000010.1"/>
</dbReference>
<proteinExistence type="predicted"/>
<evidence type="ECO:0000313" key="2">
    <source>
        <dbReference type="EMBL" id="SDM35445.1"/>
    </source>
</evidence>
<dbReference type="Pfam" id="PF08808">
    <property type="entry name" value="RES"/>
    <property type="match status" value="1"/>
</dbReference>
<evidence type="ECO:0000313" key="3">
    <source>
        <dbReference type="Proteomes" id="UP000199226"/>
    </source>
</evidence>
<name>A0A1G9SKY1_9SPHI</name>
<dbReference type="OrthoDB" id="1425103at2"/>
<dbReference type="InterPro" id="IPR014914">
    <property type="entry name" value="RES_dom"/>
</dbReference>
<organism evidence="2 3">
    <name type="scientific">Daejeonella rubra</name>
    <dbReference type="NCBI Taxonomy" id="990371"/>
    <lineage>
        <taxon>Bacteria</taxon>
        <taxon>Pseudomonadati</taxon>
        <taxon>Bacteroidota</taxon>
        <taxon>Sphingobacteriia</taxon>
        <taxon>Sphingobacteriales</taxon>
        <taxon>Sphingobacteriaceae</taxon>
        <taxon>Daejeonella</taxon>
    </lineage>
</organism>
<gene>
    <name evidence="2" type="ORF">SAMN05421813_11082</name>
</gene>
<feature type="domain" description="RES" evidence="1">
    <location>
        <begin position="177"/>
        <end position="313"/>
    </location>
</feature>
<accession>A0A1G9SKY1</accession>
<sequence length="327" mass="37892">MHQFIKPKLFGHAKNHFQKVKDLVRYCSYDQPYDKSEVIWLYGQKRELVDLFNAYKIPQIYHADIAANLVCKSCGNHDFDLHSYIGTEDEKDNQIHIKLVEADRKFKRKIIDLQEYIKFYPSLVLDNPLARKIQKEIESQTLPTCVLEKFDCFRSRIVGDAKVFNSVDLGAPDVGIARIGRYNHPGQSVLYVSESRDCSVAEILDDYHQPALIWVQKYHIDRITNILDLKIDWGGFLNFESVLFTALLNNNVLERRMSKDNSTWKPGYLLTNFVADCAKKAQYSGIRYNSSKYSDSNIVLFDPKHNSIQAVDKPEVFIHDPQPPVVR</sequence>
<evidence type="ECO:0000259" key="1">
    <source>
        <dbReference type="Pfam" id="PF08808"/>
    </source>
</evidence>
<keyword evidence="3" id="KW-1185">Reference proteome</keyword>
<dbReference type="AlphaFoldDB" id="A0A1G9SKY1"/>
<dbReference type="Proteomes" id="UP000199226">
    <property type="component" value="Unassembled WGS sequence"/>
</dbReference>
<reference evidence="3" key="1">
    <citation type="submission" date="2016-10" db="EMBL/GenBank/DDBJ databases">
        <authorList>
            <person name="Varghese N."/>
            <person name="Submissions S."/>
        </authorList>
    </citation>
    <scope>NUCLEOTIDE SEQUENCE [LARGE SCALE GENOMIC DNA]</scope>
    <source>
        <strain evidence="3">DSM 24536</strain>
    </source>
</reference>
<dbReference type="EMBL" id="FNHH01000010">
    <property type="protein sequence ID" value="SDM35445.1"/>
    <property type="molecule type" value="Genomic_DNA"/>
</dbReference>